<dbReference type="OrthoDB" id="744797at2759"/>
<organism evidence="1 2">
    <name type="scientific">Salix dunnii</name>
    <dbReference type="NCBI Taxonomy" id="1413687"/>
    <lineage>
        <taxon>Eukaryota</taxon>
        <taxon>Viridiplantae</taxon>
        <taxon>Streptophyta</taxon>
        <taxon>Embryophyta</taxon>
        <taxon>Tracheophyta</taxon>
        <taxon>Spermatophyta</taxon>
        <taxon>Magnoliopsida</taxon>
        <taxon>eudicotyledons</taxon>
        <taxon>Gunneridae</taxon>
        <taxon>Pentapetalae</taxon>
        <taxon>rosids</taxon>
        <taxon>fabids</taxon>
        <taxon>Malpighiales</taxon>
        <taxon>Salicaceae</taxon>
        <taxon>Saliceae</taxon>
        <taxon>Salix</taxon>
    </lineage>
</organism>
<dbReference type="EMBL" id="JADGMS010000006">
    <property type="protein sequence ID" value="KAF9679340.1"/>
    <property type="molecule type" value="Genomic_DNA"/>
</dbReference>
<dbReference type="Pfam" id="PF01190">
    <property type="entry name" value="Pollen_Ole_e_1"/>
    <property type="match status" value="1"/>
</dbReference>
<accession>A0A835MVY1</accession>
<dbReference type="Proteomes" id="UP000657918">
    <property type="component" value="Unassembled WGS sequence"/>
</dbReference>
<protein>
    <recommendedName>
        <fullName evidence="3">Pollen Ole e 1 allergen and extensin family protein</fullName>
    </recommendedName>
</protein>
<dbReference type="AlphaFoldDB" id="A0A835MVY1"/>
<evidence type="ECO:0008006" key="3">
    <source>
        <dbReference type="Google" id="ProtNLM"/>
    </source>
</evidence>
<name>A0A835MVY1_9ROSI</name>
<proteinExistence type="predicted"/>
<reference evidence="1 2" key="1">
    <citation type="submission" date="2020-10" db="EMBL/GenBank/DDBJ databases">
        <title>Plant Genome Project.</title>
        <authorList>
            <person name="Zhang R.-G."/>
        </authorList>
    </citation>
    <scope>NUCLEOTIDE SEQUENCE [LARGE SCALE GENOMIC DNA]</scope>
    <source>
        <strain evidence="1">FAFU-HL-1</strain>
        <tissue evidence="1">Leaf</tissue>
    </source>
</reference>
<gene>
    <name evidence="1" type="ORF">SADUNF_Sadunf06G0004900</name>
</gene>
<sequence>MSYFSGRTNLVTKMNFISTVFIFFTITFQASTAKAKNPLMEFSSREELVQLAGYGEEKLSTVLVTGTVLCEACLHAENQLHAWPISVAVAMLRQLQNEAKYRDIARNDIAKNFECPRGALVSVQCHSSTKRSKKSSAQAITDEYGDFLIDLPSQLHGIPHLERICSVKVLRLPQNTVCRPAHARKQKALKLSSVGNGIRNYSAGEIKFLQVTSKPLQACNERGSGDKQIAW</sequence>
<dbReference type="PANTHER" id="PTHR47273:SF6">
    <property type="entry name" value="POLLEN OLE E 1 ALLERGEN AND EXTENSIN FAMILY PROTEIN"/>
    <property type="match status" value="1"/>
</dbReference>
<comment type="caution">
    <text evidence="1">The sequence shown here is derived from an EMBL/GenBank/DDBJ whole genome shotgun (WGS) entry which is preliminary data.</text>
</comment>
<evidence type="ECO:0000313" key="2">
    <source>
        <dbReference type="Proteomes" id="UP000657918"/>
    </source>
</evidence>
<keyword evidence="2" id="KW-1185">Reference proteome</keyword>
<evidence type="ECO:0000313" key="1">
    <source>
        <dbReference type="EMBL" id="KAF9679340.1"/>
    </source>
</evidence>
<dbReference type="PANTHER" id="PTHR47273">
    <property type="entry name" value="EXPRESSED PROTEIN"/>
    <property type="match status" value="1"/>
</dbReference>